<dbReference type="Proteomes" id="UP000276443">
    <property type="component" value="Unassembled WGS sequence"/>
</dbReference>
<name>A0A3N5B489_9BACI</name>
<proteinExistence type="predicted"/>
<sequence>MKILIKSCFDNIAFMLVNELLDQEVEVYGLDNIQDDEKFERYALVARNADFHFSEDDYNEIDFKSIYDFSSNDVLCDYFSEKINKTSILIDDRIDMNKKYIVKFLASLLAYSQLPSSIHINGEEQHGIHLIKYD</sequence>
<comment type="caution">
    <text evidence="1">The sequence shown here is derived from an EMBL/GenBank/DDBJ whole genome shotgun (WGS) entry which is preliminary data.</text>
</comment>
<reference evidence="1 2" key="1">
    <citation type="submission" date="2018-11" db="EMBL/GenBank/DDBJ databases">
        <title>Genomic Encyclopedia of Type Strains, Phase IV (KMG-IV): sequencing the most valuable type-strain genomes for metagenomic binning, comparative biology and taxonomic classification.</title>
        <authorList>
            <person name="Goeker M."/>
        </authorList>
    </citation>
    <scope>NUCLEOTIDE SEQUENCE [LARGE SCALE GENOMIC DNA]</scope>
    <source>
        <strain evidence="1 2">DSM 18090</strain>
    </source>
</reference>
<gene>
    <name evidence="1" type="ORF">EDC24_2087</name>
</gene>
<accession>A0A3N5B489</accession>
<protein>
    <submittedName>
        <fullName evidence="1">Uncharacterized protein</fullName>
    </submittedName>
</protein>
<keyword evidence="2" id="KW-1185">Reference proteome</keyword>
<organism evidence="1 2">
    <name type="scientific">Aquisalibacillus elongatus</name>
    <dbReference type="NCBI Taxonomy" id="485577"/>
    <lineage>
        <taxon>Bacteria</taxon>
        <taxon>Bacillati</taxon>
        <taxon>Bacillota</taxon>
        <taxon>Bacilli</taxon>
        <taxon>Bacillales</taxon>
        <taxon>Bacillaceae</taxon>
        <taxon>Aquisalibacillus</taxon>
    </lineage>
</organism>
<evidence type="ECO:0000313" key="1">
    <source>
        <dbReference type="EMBL" id="RPF52097.1"/>
    </source>
</evidence>
<evidence type="ECO:0000313" key="2">
    <source>
        <dbReference type="Proteomes" id="UP000276443"/>
    </source>
</evidence>
<dbReference type="EMBL" id="RKRF01000010">
    <property type="protein sequence ID" value="RPF52097.1"/>
    <property type="molecule type" value="Genomic_DNA"/>
</dbReference>
<dbReference type="AlphaFoldDB" id="A0A3N5B489"/>